<sequence>MGIYGKVNRESISLKQGLEELPVPPYRPLSMLLRRAGATLIDYILFAALVRSAINIDQLFMMQDKHMLYVLLGVILLILSYYVLLEGLTGCTIGKRVMRIRVVDRYGEPPGLYRALIRSVLRVLDCNPLLLGGLPAALGIVMTERGQRLGDMAAHTFVVKACDSPPCTMNRGKEVIAITFAAAPIVLAAILPMIVRVNPLPEGRATKEAYTDEKIHISHNGMFKITTSPDWLFDPNLDNEADISISNRFSNKYLAVFSESKKRFKDGCTLEQYQEYAEQSFAAGLAHSPIYKPRATVINGYPAYQFAVEQEVNGVKVAYIVTTIETKLYYHWITVWTDAAKYKEYQQELHSVIRTFNNFTT</sequence>
<keyword evidence="3 6" id="KW-0812">Transmembrane</keyword>
<feature type="transmembrane region" description="Helical" evidence="6">
    <location>
        <begin position="36"/>
        <end position="54"/>
    </location>
</feature>
<dbReference type="InterPro" id="IPR010432">
    <property type="entry name" value="RDD"/>
</dbReference>
<protein>
    <recommendedName>
        <fullName evidence="7">RDD domain-containing protein</fullName>
    </recommendedName>
</protein>
<feature type="transmembrane region" description="Helical" evidence="6">
    <location>
        <begin position="66"/>
        <end position="85"/>
    </location>
</feature>
<dbReference type="PANTHER" id="PTHR36115">
    <property type="entry name" value="PROLINE-RICH ANTIGEN HOMOLOG-RELATED"/>
    <property type="match status" value="1"/>
</dbReference>
<evidence type="ECO:0000313" key="9">
    <source>
        <dbReference type="Proteomes" id="UP000447876"/>
    </source>
</evidence>
<dbReference type="OrthoDB" id="9793824at2"/>
<dbReference type="AlphaFoldDB" id="A0A7X2Z3A3"/>
<comment type="subcellular location">
    <subcellularLocation>
        <location evidence="1">Cell membrane</location>
        <topology evidence="1">Multi-pass membrane protein</topology>
    </subcellularLocation>
</comment>
<evidence type="ECO:0000256" key="1">
    <source>
        <dbReference type="ARBA" id="ARBA00004651"/>
    </source>
</evidence>
<accession>A0A7X2Z3A3</accession>
<gene>
    <name evidence="8" type="ORF">GNP95_14540</name>
</gene>
<name>A0A7X2Z3A3_9BACL</name>
<keyword evidence="2" id="KW-1003">Cell membrane</keyword>
<reference evidence="8 9" key="1">
    <citation type="submission" date="2019-11" db="EMBL/GenBank/DDBJ databases">
        <title>Draft genome sequences of five Paenibacillus species of dairy origin.</title>
        <authorList>
            <person name="Olajide A.M."/>
            <person name="Chen S."/>
            <person name="Lapointe G."/>
        </authorList>
    </citation>
    <scope>NUCLEOTIDE SEQUENCE [LARGE SCALE GENOMIC DNA]</scope>
    <source>
        <strain evidence="8 9">12CR55</strain>
    </source>
</reference>
<evidence type="ECO:0000313" key="8">
    <source>
        <dbReference type="EMBL" id="MUG46208.1"/>
    </source>
</evidence>
<dbReference type="Pfam" id="PF06271">
    <property type="entry name" value="RDD"/>
    <property type="match status" value="1"/>
</dbReference>
<evidence type="ECO:0000256" key="3">
    <source>
        <dbReference type="ARBA" id="ARBA00022692"/>
    </source>
</evidence>
<evidence type="ECO:0000259" key="7">
    <source>
        <dbReference type="Pfam" id="PF06271"/>
    </source>
</evidence>
<dbReference type="Proteomes" id="UP000447876">
    <property type="component" value="Unassembled WGS sequence"/>
</dbReference>
<organism evidence="8 9">
    <name type="scientific">Paenibacillus woosongensis</name>
    <dbReference type="NCBI Taxonomy" id="307580"/>
    <lineage>
        <taxon>Bacteria</taxon>
        <taxon>Bacillati</taxon>
        <taxon>Bacillota</taxon>
        <taxon>Bacilli</taxon>
        <taxon>Bacillales</taxon>
        <taxon>Paenibacillaceae</taxon>
        <taxon>Paenibacillus</taxon>
    </lineage>
</organism>
<feature type="domain" description="RDD" evidence="7">
    <location>
        <begin position="32"/>
        <end position="154"/>
    </location>
</feature>
<keyword evidence="5 6" id="KW-0472">Membrane</keyword>
<dbReference type="Gene3D" id="3.40.1000.10">
    <property type="entry name" value="Mog1/PsbP, alpha/beta/alpha sandwich"/>
    <property type="match status" value="1"/>
</dbReference>
<dbReference type="InterPro" id="IPR051791">
    <property type="entry name" value="Pra-immunoreactive"/>
</dbReference>
<evidence type="ECO:0000256" key="5">
    <source>
        <dbReference type="ARBA" id="ARBA00023136"/>
    </source>
</evidence>
<evidence type="ECO:0000256" key="2">
    <source>
        <dbReference type="ARBA" id="ARBA00022475"/>
    </source>
</evidence>
<keyword evidence="4 6" id="KW-1133">Transmembrane helix</keyword>
<evidence type="ECO:0000256" key="4">
    <source>
        <dbReference type="ARBA" id="ARBA00022989"/>
    </source>
</evidence>
<dbReference type="GO" id="GO:0005886">
    <property type="term" value="C:plasma membrane"/>
    <property type="evidence" value="ECO:0007669"/>
    <property type="project" value="UniProtKB-SubCell"/>
</dbReference>
<dbReference type="EMBL" id="WNZW01000005">
    <property type="protein sequence ID" value="MUG46208.1"/>
    <property type="molecule type" value="Genomic_DNA"/>
</dbReference>
<dbReference type="PANTHER" id="PTHR36115:SF6">
    <property type="entry name" value="PROLINE-RICH ANTIGEN HOMOLOG"/>
    <property type="match status" value="1"/>
</dbReference>
<proteinExistence type="predicted"/>
<feature type="transmembrane region" description="Helical" evidence="6">
    <location>
        <begin position="175"/>
        <end position="195"/>
    </location>
</feature>
<comment type="caution">
    <text evidence="8">The sequence shown here is derived from an EMBL/GenBank/DDBJ whole genome shotgun (WGS) entry which is preliminary data.</text>
</comment>
<evidence type="ECO:0000256" key="6">
    <source>
        <dbReference type="SAM" id="Phobius"/>
    </source>
</evidence>